<name>A0A291C256_9COND</name>
<evidence type="ECO:0000256" key="3">
    <source>
        <dbReference type="ARBA" id="ARBA00022656"/>
    </source>
</evidence>
<protein>
    <recommendedName>
        <fullName evidence="5">Conotoxin</fullName>
    </recommendedName>
</protein>
<reference evidence="6" key="1">
    <citation type="journal article" date="2017" name="Genome Biol. Evol.">
        <title>Divergence of the Venom Exogene Repertoire in Two Sister Species of Turriconus.</title>
        <authorList>
            <person name="Li Q."/>
            <person name="Barghi N."/>
            <person name="Lu A."/>
            <person name="Fedosov A.E."/>
            <person name="Bandyopadhyay P.K."/>
            <person name="Lluisma A.O."/>
            <person name="Concepcion G.P."/>
            <person name="Yandell M."/>
            <person name="Olivera B.M."/>
            <person name="Safavi-Hemami H."/>
        </authorList>
    </citation>
    <scope>NUCLEOTIDE SEQUENCE</scope>
    <source>
        <strain evidence="6">T_Amz5.20</strain>
    </source>
</reference>
<proteinExistence type="evidence at transcript level"/>
<keyword evidence="2 5" id="KW-0964">Secreted</keyword>
<reference evidence="6" key="2">
    <citation type="submission" date="2017-07" db="EMBL/GenBank/DDBJ databases">
        <authorList>
            <person name="Sun Z.S."/>
            <person name="Albrecht U."/>
            <person name="Echele G."/>
            <person name="Lee C.C."/>
        </authorList>
    </citation>
    <scope>NUCLEOTIDE SEQUENCE</scope>
    <source>
        <strain evidence="6">T_Amz5.20</strain>
    </source>
</reference>
<feature type="chain" id="PRO_5028503421" description="Conotoxin" evidence="5">
    <location>
        <begin position="22"/>
        <end position="66"/>
    </location>
</feature>
<evidence type="ECO:0000313" key="6">
    <source>
        <dbReference type="EMBL" id="ATF27549.1"/>
    </source>
</evidence>
<comment type="similarity">
    <text evidence="5">Belongs to the conotoxin T superfamily.</text>
</comment>
<dbReference type="GO" id="GO:0090729">
    <property type="term" value="F:toxin activity"/>
    <property type="evidence" value="ECO:0007669"/>
    <property type="project" value="UniProtKB-UniRule"/>
</dbReference>
<evidence type="ECO:0000256" key="5">
    <source>
        <dbReference type="RuleBase" id="RU367125"/>
    </source>
</evidence>
<keyword evidence="3 5" id="KW-0800">Toxin</keyword>
<dbReference type="GO" id="GO:0005576">
    <property type="term" value="C:extracellular region"/>
    <property type="evidence" value="ECO:0007669"/>
    <property type="project" value="UniProtKB-SubCell"/>
</dbReference>
<organism evidence="6">
    <name type="scientific">Conus andremenezi</name>
    <dbReference type="NCBI Taxonomy" id="1077466"/>
    <lineage>
        <taxon>Eukaryota</taxon>
        <taxon>Metazoa</taxon>
        <taxon>Spiralia</taxon>
        <taxon>Lophotrochozoa</taxon>
        <taxon>Mollusca</taxon>
        <taxon>Gastropoda</taxon>
        <taxon>Caenogastropoda</taxon>
        <taxon>Neogastropoda</taxon>
        <taxon>Conoidea</taxon>
        <taxon>Conidae</taxon>
        <taxon>Conus</taxon>
        <taxon>Turriconus</taxon>
    </lineage>
</organism>
<keyword evidence="4 5" id="KW-0732">Signal</keyword>
<sequence length="66" mass="7382">MMRCLPVVILLLLLLPSPTAPAVGPKTKRLRGLTSFRDFGKATQKGLRTDQMECCNERLPCCKNLH</sequence>
<dbReference type="Pfam" id="PF16981">
    <property type="entry name" value="Chi-conotoxin"/>
    <property type="match status" value="1"/>
</dbReference>
<feature type="signal peptide" evidence="5">
    <location>
        <begin position="1"/>
        <end position="21"/>
    </location>
</feature>
<evidence type="ECO:0000256" key="4">
    <source>
        <dbReference type="ARBA" id="ARBA00022729"/>
    </source>
</evidence>
<dbReference type="InterPro" id="IPR031565">
    <property type="entry name" value="T-conotoxin"/>
</dbReference>
<dbReference type="AlphaFoldDB" id="A0A291C256"/>
<evidence type="ECO:0000256" key="1">
    <source>
        <dbReference type="ARBA" id="ARBA00004613"/>
    </source>
</evidence>
<evidence type="ECO:0000256" key="2">
    <source>
        <dbReference type="ARBA" id="ARBA00022525"/>
    </source>
</evidence>
<accession>A0A291C256</accession>
<comment type="subcellular location">
    <subcellularLocation>
        <location evidence="1 5">Secreted</location>
    </subcellularLocation>
</comment>
<dbReference type="EMBL" id="MF576715">
    <property type="protein sequence ID" value="ATF27549.1"/>
    <property type="molecule type" value="mRNA"/>
</dbReference>